<evidence type="ECO:0000259" key="1">
    <source>
        <dbReference type="Pfam" id="PF18724"/>
    </source>
</evidence>
<evidence type="ECO:0000313" key="2">
    <source>
        <dbReference type="EMBL" id="APL99148.1"/>
    </source>
</evidence>
<evidence type="ECO:0000313" key="3">
    <source>
        <dbReference type="Proteomes" id="UP000240508"/>
    </source>
</evidence>
<feature type="domain" description="Amino acid:DNA transferase" evidence="1">
    <location>
        <begin position="12"/>
        <end position="248"/>
    </location>
</feature>
<sequence>MAIEDFGRQLIQSGDLDPIYTALVAAERSGDFDVPQLCRWMVAYWCYYNAGVASFMSEKTGPDFWHWMMVAAINEQETPVGGRWARGHERRHFRAKIATESVAALCDRYRDNPENMVLYIGARWDEGDRLPFKVVSARAQEHRGFGPWIGFKCADMIDRVMEVPVDFDQAAVFMFKDPEKAAMMLWEQREAHKYPEGAKPKREAILSGVTEYLIKQFADLPAPPLGDRPINIQEVETVLCKWKSHMNGHYPLFNDIREINEGLKPWVNFSPAAAKFYRHMPKEPQS</sequence>
<protein>
    <recommendedName>
        <fullName evidence="1">Amino acid:DNA transferase domain-containing protein</fullName>
    </recommendedName>
</protein>
<accession>A0A2D0W911</accession>
<dbReference type="KEGG" id="vg:54984356"/>
<dbReference type="RefSeq" id="YP_009794104.1">
    <property type="nucleotide sequence ID" value="NC_047879.1"/>
</dbReference>
<keyword evidence="3" id="KW-1185">Reference proteome</keyword>
<reference evidence="2 3" key="1">
    <citation type="submission" date="2016-10" db="EMBL/GenBank/DDBJ databases">
        <title>Properties of three new Bordetella phage species from family Siphoviridae.</title>
        <authorList>
            <person name="Knezevic P."/>
            <person name="Petrovic Fabijan A."/>
            <person name="Doffkay Z."/>
            <person name="Rakhely G."/>
        </authorList>
    </citation>
    <scope>NUCLEOTIDE SEQUENCE [LARGE SCALE GENOMIC DNA]</scope>
</reference>
<name>A0A2D0W911_9CAUD</name>
<dbReference type="Proteomes" id="UP000240508">
    <property type="component" value="Segment"/>
</dbReference>
<dbReference type="GeneID" id="54984356"/>
<dbReference type="Pfam" id="PF18724">
    <property type="entry name" value="ADDT"/>
    <property type="match status" value="1"/>
</dbReference>
<dbReference type="InterPro" id="IPR040741">
    <property type="entry name" value="ADDT"/>
</dbReference>
<organism evidence="2 3">
    <name type="scientific">Bordetella phage MW2</name>
    <dbReference type="NCBI Taxonomy" id="1916126"/>
    <lineage>
        <taxon>Viruses</taxon>
        <taxon>Duplodnaviria</taxon>
        <taxon>Heunggongvirae</taxon>
        <taxon>Uroviricota</taxon>
        <taxon>Caudoviricetes</taxon>
        <taxon>Mesyanzhinovviridae</taxon>
        <taxon>Rabinowitzvirinae</taxon>
        <taxon>Vojvodinavirus</taxon>
        <taxon>Vojvodinavirus MW2</taxon>
        <taxon>Bordetella virus MW2</taxon>
    </lineage>
</organism>
<proteinExistence type="predicted"/>
<dbReference type="EMBL" id="KY000218">
    <property type="protein sequence ID" value="APL99148.1"/>
    <property type="molecule type" value="Genomic_DNA"/>
</dbReference>